<accession>A0AAE0L6N0</accession>
<dbReference type="EMBL" id="LGRX02008220">
    <property type="protein sequence ID" value="KAK3273842.1"/>
    <property type="molecule type" value="Genomic_DNA"/>
</dbReference>
<dbReference type="AlphaFoldDB" id="A0AAE0L6N0"/>
<dbReference type="Proteomes" id="UP001190700">
    <property type="component" value="Unassembled WGS sequence"/>
</dbReference>
<evidence type="ECO:0000256" key="1">
    <source>
        <dbReference type="SAM" id="MobiDB-lite"/>
    </source>
</evidence>
<sequence>MGDTHTHSDHCTAAADCLALGYADPGDCQAGFCTGTKNSSGEPPTPAPSPVPTDTHTHSDHCTAAADCLALGYDDPGDCQAGFCTGTKTSSGGAPTPAPSPVPTDTHTHSDHCIAAADCLALGYADPGDCQAGFCAGTKTSSGVVWRA</sequence>
<evidence type="ECO:0000313" key="3">
    <source>
        <dbReference type="Proteomes" id="UP001190700"/>
    </source>
</evidence>
<organism evidence="2 3">
    <name type="scientific">Cymbomonas tetramitiformis</name>
    <dbReference type="NCBI Taxonomy" id="36881"/>
    <lineage>
        <taxon>Eukaryota</taxon>
        <taxon>Viridiplantae</taxon>
        <taxon>Chlorophyta</taxon>
        <taxon>Pyramimonadophyceae</taxon>
        <taxon>Pyramimonadales</taxon>
        <taxon>Pyramimonadaceae</taxon>
        <taxon>Cymbomonas</taxon>
    </lineage>
</organism>
<gene>
    <name evidence="2" type="ORF">CYMTET_17943</name>
</gene>
<proteinExistence type="predicted"/>
<keyword evidence="3" id="KW-1185">Reference proteome</keyword>
<protein>
    <submittedName>
        <fullName evidence="2">Uncharacterized protein</fullName>
    </submittedName>
</protein>
<feature type="region of interest" description="Disordered" evidence="1">
    <location>
        <begin position="37"/>
        <end position="58"/>
    </location>
</feature>
<name>A0AAE0L6N0_9CHLO</name>
<reference evidence="2 3" key="1">
    <citation type="journal article" date="2015" name="Genome Biol. Evol.">
        <title>Comparative Genomics of a Bacterivorous Green Alga Reveals Evolutionary Causalities and Consequences of Phago-Mixotrophic Mode of Nutrition.</title>
        <authorList>
            <person name="Burns J.A."/>
            <person name="Paasch A."/>
            <person name="Narechania A."/>
            <person name="Kim E."/>
        </authorList>
    </citation>
    <scope>NUCLEOTIDE SEQUENCE [LARGE SCALE GENOMIC DNA]</scope>
    <source>
        <strain evidence="2 3">PLY_AMNH</strain>
    </source>
</reference>
<evidence type="ECO:0000313" key="2">
    <source>
        <dbReference type="EMBL" id="KAK3273842.1"/>
    </source>
</evidence>
<comment type="caution">
    <text evidence="2">The sequence shown here is derived from an EMBL/GenBank/DDBJ whole genome shotgun (WGS) entry which is preliminary data.</text>
</comment>